<organism evidence="2 3">
    <name type="scientific">Kwoniella shivajii</name>
    <dbReference type="NCBI Taxonomy" id="564305"/>
    <lineage>
        <taxon>Eukaryota</taxon>
        <taxon>Fungi</taxon>
        <taxon>Dikarya</taxon>
        <taxon>Basidiomycota</taxon>
        <taxon>Agaricomycotina</taxon>
        <taxon>Tremellomycetes</taxon>
        <taxon>Tremellales</taxon>
        <taxon>Cryptococcaceae</taxon>
        <taxon>Kwoniella</taxon>
    </lineage>
</organism>
<evidence type="ECO:0008006" key="4">
    <source>
        <dbReference type="Google" id="ProtNLM"/>
    </source>
</evidence>
<dbReference type="RefSeq" id="XP_062787969.1">
    <property type="nucleotide sequence ID" value="XM_062931918.1"/>
</dbReference>
<keyword evidence="3" id="KW-1185">Reference proteome</keyword>
<proteinExistence type="predicted"/>
<evidence type="ECO:0000313" key="3">
    <source>
        <dbReference type="Proteomes" id="UP001329825"/>
    </source>
</evidence>
<feature type="compositionally biased region" description="Basic and acidic residues" evidence="1">
    <location>
        <begin position="665"/>
        <end position="683"/>
    </location>
</feature>
<feature type="region of interest" description="Disordered" evidence="1">
    <location>
        <begin position="182"/>
        <end position="268"/>
    </location>
</feature>
<feature type="region of interest" description="Disordered" evidence="1">
    <location>
        <begin position="661"/>
        <end position="683"/>
    </location>
</feature>
<gene>
    <name evidence="2" type="ORF">IL334_000132</name>
</gene>
<feature type="compositionally biased region" description="Basic and acidic residues" evidence="1">
    <location>
        <begin position="359"/>
        <end position="372"/>
    </location>
</feature>
<dbReference type="GeneID" id="87952263"/>
<evidence type="ECO:0000256" key="1">
    <source>
        <dbReference type="SAM" id="MobiDB-lite"/>
    </source>
</evidence>
<reference evidence="2 3" key="1">
    <citation type="submission" date="2024-01" db="EMBL/GenBank/DDBJ databases">
        <title>Comparative genomics of Cryptococcus and Kwoniella reveals pathogenesis evolution and contrasting modes of karyotype evolution via chromosome fusion or intercentromeric recombination.</title>
        <authorList>
            <person name="Coelho M.A."/>
            <person name="David-Palma M."/>
            <person name="Shea T."/>
            <person name="Bowers K."/>
            <person name="McGinley-Smith S."/>
            <person name="Mohammad A.W."/>
            <person name="Gnirke A."/>
            <person name="Yurkov A.M."/>
            <person name="Nowrousian M."/>
            <person name="Sun S."/>
            <person name="Cuomo C.A."/>
            <person name="Heitman J."/>
        </authorList>
    </citation>
    <scope>NUCLEOTIDE SEQUENCE [LARGE SCALE GENOMIC DNA]</scope>
    <source>
        <strain evidence="2">CBS 11374</strain>
    </source>
</reference>
<feature type="compositionally biased region" description="Basic and acidic residues" evidence="1">
    <location>
        <begin position="384"/>
        <end position="405"/>
    </location>
</feature>
<dbReference type="EMBL" id="CP141881">
    <property type="protein sequence ID" value="WRT63229.1"/>
    <property type="molecule type" value="Genomic_DNA"/>
</dbReference>
<feature type="compositionally biased region" description="Basic residues" evidence="1">
    <location>
        <begin position="338"/>
        <end position="358"/>
    </location>
</feature>
<sequence length="689" mass="78316">MSNIYPPRARRFVDGTLVIRPRYYADPGPEGYYPELQYPIQTRLGIRYSSFLQKQVYIQLNAVFMSGLRPTYTEKDLRNILNDISTNIRFDCFHPHKSRNGKITCMEFQSAKQADEVIIFANTHRTLFSDGDFIARYSDWYARGVNAESTRDILLVREELALSPPYTPRSFECFSFDPRKSSSAEVRRRQTPKLPAEDYESTRVSSSSYHPYSRRQHPSDASYSQEKFYTPSRAVNGPVKRPSSRSSYSSSFGKEVGSISSYQSGLKDPNMSGEFNGFRHPETPLTPICRPLIERIAMCSLPGVTIPSPRHLVVHVEKAFENTATNSYSSYSQNHQYSRSHHTAPHRSSKDRKSRSSNHRSELRSKTSDKGLAKHSSHSKRERYRHERGENEPDGKSFHKSEDGLGAKAHNPHHLMKSLESFKHHFESASSKPAHKPRYVALSVDKKELIFACTRQEAKEALASCVSGSVEKEEESRVQVDSVAVDNADAEERLVEQPRGLCRGANTAEIGCNSLVFEPEGESISTLEYFIDKEGCEMAQTVENMEIKMTGHSTLSTEIRAKDLTDCTEAGIQNQDNMNICSISSDRKHIHGIHKISELPSYIRKMMGIELCWTLTGKLSDKWDALFNKTEIKINVDGEDENKKSSLRVLKLESFASEQEVEGVLSERENNDDGEFQDKMGEKQRRIII</sequence>
<name>A0ABZ1CPS8_9TREE</name>
<protein>
    <recommendedName>
        <fullName evidence="4">RRM domain-containing protein</fullName>
    </recommendedName>
</protein>
<accession>A0ABZ1CPS8</accession>
<feature type="region of interest" description="Disordered" evidence="1">
    <location>
        <begin position="330"/>
        <end position="410"/>
    </location>
</feature>
<feature type="compositionally biased region" description="Basic residues" evidence="1">
    <location>
        <begin position="373"/>
        <end position="383"/>
    </location>
</feature>
<dbReference type="Proteomes" id="UP001329825">
    <property type="component" value="Chromosome 1"/>
</dbReference>
<evidence type="ECO:0000313" key="2">
    <source>
        <dbReference type="EMBL" id="WRT63229.1"/>
    </source>
</evidence>